<evidence type="ECO:0000259" key="1">
    <source>
        <dbReference type="Pfam" id="PF05713"/>
    </source>
</evidence>
<feature type="domain" description="Bacterial mobilisation" evidence="1">
    <location>
        <begin position="54"/>
        <end position="91"/>
    </location>
</feature>
<sequence>MEKRKKLTIRLTVEQYRKMTEKKSSLNFSKFNDFIISLINDDKSLFVNLHREIIFELSKQGSNLNQIARKVNTDTSLSIEILEAIQKIKKQNEELLKYVSK</sequence>
<dbReference type="InterPro" id="IPR008687">
    <property type="entry name" value="MobC"/>
</dbReference>
<dbReference type="EMBL" id="CABVQT010000023">
    <property type="protein sequence ID" value="VWD59954.1"/>
    <property type="molecule type" value="Genomic_DNA"/>
</dbReference>
<dbReference type="AlphaFoldDB" id="A0A6P3BMA6"/>
<gene>
    <name evidence="2" type="ORF">BCO71171_06447</name>
</gene>
<proteinExistence type="predicted"/>
<protein>
    <submittedName>
        <fullName evidence="2">Mobilization protein</fullName>
    </submittedName>
</protein>
<dbReference type="Pfam" id="PF05713">
    <property type="entry name" value="MobC"/>
    <property type="match status" value="1"/>
</dbReference>
<accession>A0A6P3BMA6</accession>
<name>A0A6P3BMA6_9BURK</name>
<evidence type="ECO:0000313" key="2">
    <source>
        <dbReference type="EMBL" id="VWD59954.1"/>
    </source>
</evidence>
<organism evidence="2 3">
    <name type="scientific">Burkholderia contaminans</name>
    <dbReference type="NCBI Taxonomy" id="488447"/>
    <lineage>
        <taxon>Bacteria</taxon>
        <taxon>Pseudomonadati</taxon>
        <taxon>Pseudomonadota</taxon>
        <taxon>Betaproteobacteria</taxon>
        <taxon>Burkholderiales</taxon>
        <taxon>Burkholderiaceae</taxon>
        <taxon>Burkholderia</taxon>
        <taxon>Burkholderia cepacia complex</taxon>
    </lineage>
</organism>
<dbReference type="Proteomes" id="UP000494182">
    <property type="component" value="Unassembled WGS sequence"/>
</dbReference>
<reference evidence="2 3" key="1">
    <citation type="submission" date="2019-09" db="EMBL/GenBank/DDBJ databases">
        <authorList>
            <person name="Depoorter E."/>
        </authorList>
    </citation>
    <scope>NUCLEOTIDE SEQUENCE [LARGE SCALE GENOMIC DNA]</scope>
    <source>
        <strain evidence="2">R-71171</strain>
    </source>
</reference>
<evidence type="ECO:0000313" key="3">
    <source>
        <dbReference type="Proteomes" id="UP000494182"/>
    </source>
</evidence>